<proteinExistence type="predicted"/>
<sequence length="54" mass="5762">PRGSTGANEYNQKIDSEPVLVTSGKNKLSNSGFEPQNHFSYGTHCLASQAPLSP</sequence>
<name>A0A0B7AHT6_9EUPU</name>
<gene>
    <name evidence="1" type="primary">ORF115430</name>
</gene>
<reference evidence="1" key="1">
    <citation type="submission" date="2014-12" db="EMBL/GenBank/DDBJ databases">
        <title>Insight into the proteome of Arion vulgaris.</title>
        <authorList>
            <person name="Aradska J."/>
            <person name="Bulat T."/>
            <person name="Smidak R."/>
            <person name="Sarate P."/>
            <person name="Gangsoo J."/>
            <person name="Sialana F."/>
            <person name="Bilban M."/>
            <person name="Lubec G."/>
        </authorList>
    </citation>
    <scope>NUCLEOTIDE SEQUENCE</scope>
    <source>
        <tissue evidence="1">Skin</tissue>
    </source>
</reference>
<feature type="non-terminal residue" evidence="1">
    <location>
        <position position="1"/>
    </location>
</feature>
<evidence type="ECO:0000313" key="1">
    <source>
        <dbReference type="EMBL" id="CEK79440.1"/>
    </source>
</evidence>
<accession>A0A0B7AHT6</accession>
<organism evidence="1">
    <name type="scientific">Arion vulgaris</name>
    <dbReference type="NCBI Taxonomy" id="1028688"/>
    <lineage>
        <taxon>Eukaryota</taxon>
        <taxon>Metazoa</taxon>
        <taxon>Spiralia</taxon>
        <taxon>Lophotrochozoa</taxon>
        <taxon>Mollusca</taxon>
        <taxon>Gastropoda</taxon>
        <taxon>Heterobranchia</taxon>
        <taxon>Euthyneura</taxon>
        <taxon>Panpulmonata</taxon>
        <taxon>Eupulmonata</taxon>
        <taxon>Stylommatophora</taxon>
        <taxon>Helicina</taxon>
        <taxon>Arionoidea</taxon>
        <taxon>Arionidae</taxon>
        <taxon>Arion</taxon>
    </lineage>
</organism>
<dbReference type="EMBL" id="HACG01032575">
    <property type="protein sequence ID" value="CEK79440.1"/>
    <property type="molecule type" value="Transcribed_RNA"/>
</dbReference>
<dbReference type="AlphaFoldDB" id="A0A0B7AHT6"/>
<protein>
    <submittedName>
        <fullName evidence="1">Uncharacterized protein</fullName>
    </submittedName>
</protein>